<evidence type="ECO:0000313" key="6">
    <source>
        <dbReference type="Proteomes" id="UP000007648"/>
    </source>
</evidence>
<dbReference type="InterPro" id="IPR036179">
    <property type="entry name" value="Ig-like_dom_sf"/>
</dbReference>
<evidence type="ECO:0000256" key="3">
    <source>
        <dbReference type="ARBA" id="ARBA00043265"/>
    </source>
</evidence>
<organism evidence="5 6">
    <name type="scientific">Sarcophilus harrisii</name>
    <name type="common">Tasmanian devil</name>
    <name type="synonym">Sarcophilus laniarius</name>
    <dbReference type="NCBI Taxonomy" id="9305"/>
    <lineage>
        <taxon>Eukaryota</taxon>
        <taxon>Metazoa</taxon>
        <taxon>Chordata</taxon>
        <taxon>Craniata</taxon>
        <taxon>Vertebrata</taxon>
        <taxon>Euteleostomi</taxon>
        <taxon>Mammalia</taxon>
        <taxon>Metatheria</taxon>
        <taxon>Dasyuromorphia</taxon>
        <taxon>Dasyuridae</taxon>
        <taxon>Sarcophilus</taxon>
    </lineage>
</organism>
<sequence>GDKILLEELGGGSYLHNLTLNLKCQTSGFQFNTSILSWYLWDPGHAPRWLSSLDLTSAETNGGRIISSREDNSRQIFLQIKGLSLGDSGHYHCARRMGDGSDTDKLVFGPGTDVTVEP</sequence>
<dbReference type="Pfam" id="PF07686">
    <property type="entry name" value="V-set"/>
    <property type="match status" value="1"/>
</dbReference>
<evidence type="ECO:0000259" key="4">
    <source>
        <dbReference type="PROSITE" id="PS50835"/>
    </source>
</evidence>
<evidence type="ECO:0000256" key="1">
    <source>
        <dbReference type="ARBA" id="ARBA00022859"/>
    </source>
</evidence>
<dbReference type="SMART" id="SM00406">
    <property type="entry name" value="IGv"/>
    <property type="match status" value="1"/>
</dbReference>
<reference evidence="5 6" key="1">
    <citation type="journal article" date="2011" name="Proc. Natl. Acad. Sci. U.S.A.">
        <title>Genetic diversity and population structure of the endangered marsupial Sarcophilus harrisii (Tasmanian devil).</title>
        <authorList>
            <person name="Miller W."/>
            <person name="Hayes V.M."/>
            <person name="Ratan A."/>
            <person name="Petersen D.C."/>
            <person name="Wittekindt N.E."/>
            <person name="Miller J."/>
            <person name="Walenz B."/>
            <person name="Knight J."/>
            <person name="Qi J."/>
            <person name="Zhao F."/>
            <person name="Wang Q."/>
            <person name="Bedoya-Reina O.C."/>
            <person name="Katiyar N."/>
            <person name="Tomsho L.P."/>
            <person name="Kasson L.M."/>
            <person name="Hardie R.A."/>
            <person name="Woodbridge P."/>
            <person name="Tindall E.A."/>
            <person name="Bertelsen M.F."/>
            <person name="Dixon D."/>
            <person name="Pyecroft S."/>
            <person name="Helgen K.M."/>
            <person name="Lesk A.M."/>
            <person name="Pringle T.H."/>
            <person name="Patterson N."/>
            <person name="Zhang Y."/>
            <person name="Kreiss A."/>
            <person name="Woods G.M."/>
            <person name="Jones M.E."/>
            <person name="Schuster S.C."/>
        </authorList>
    </citation>
    <scope>NUCLEOTIDE SEQUENCE [LARGE SCALE GENOMIC DNA]</scope>
</reference>
<dbReference type="InterPro" id="IPR007110">
    <property type="entry name" value="Ig-like_dom"/>
</dbReference>
<dbReference type="AlphaFoldDB" id="A0A7N4PN59"/>
<evidence type="ECO:0000256" key="2">
    <source>
        <dbReference type="ARBA" id="ARBA00023130"/>
    </source>
</evidence>
<dbReference type="SUPFAM" id="SSF48726">
    <property type="entry name" value="Immunoglobulin"/>
    <property type="match status" value="1"/>
</dbReference>
<keyword evidence="6" id="KW-1185">Reference proteome</keyword>
<dbReference type="InterPro" id="IPR003599">
    <property type="entry name" value="Ig_sub"/>
</dbReference>
<dbReference type="GeneTree" id="ENSGT00550000075201"/>
<proteinExistence type="predicted"/>
<dbReference type="Ensembl" id="ENSSHAT00000046188.1">
    <property type="protein sequence ID" value="ENSSHAP00000040992.1"/>
    <property type="gene ID" value="ENSSHAG00000026289.1"/>
</dbReference>
<dbReference type="InterPro" id="IPR013783">
    <property type="entry name" value="Ig-like_fold"/>
</dbReference>
<evidence type="ECO:0000313" key="5">
    <source>
        <dbReference type="Ensembl" id="ENSSHAP00000040992.1"/>
    </source>
</evidence>
<dbReference type="PANTHER" id="PTHR23266">
    <property type="entry name" value="IMMUNOGLOBULIN HEAVY CHAIN"/>
    <property type="match status" value="1"/>
</dbReference>
<dbReference type="Gene3D" id="2.60.40.10">
    <property type="entry name" value="Immunoglobulins"/>
    <property type="match status" value="1"/>
</dbReference>
<dbReference type="InterPro" id="IPR050199">
    <property type="entry name" value="IgHV"/>
</dbReference>
<protein>
    <recommendedName>
        <fullName evidence="4">Ig-like domain-containing protein</fullName>
    </recommendedName>
</protein>
<dbReference type="PROSITE" id="PS50835">
    <property type="entry name" value="IG_LIKE"/>
    <property type="match status" value="1"/>
</dbReference>
<keyword evidence="2" id="KW-1064">Adaptive immunity</keyword>
<name>A0A7N4PN59_SARHA</name>
<dbReference type="GO" id="GO:0019814">
    <property type="term" value="C:immunoglobulin complex"/>
    <property type="evidence" value="ECO:0007669"/>
    <property type="project" value="UniProtKB-KW"/>
</dbReference>
<accession>A0A7N4PN59</accession>
<dbReference type="SMART" id="SM00409">
    <property type="entry name" value="IG"/>
    <property type="match status" value="1"/>
</dbReference>
<dbReference type="GO" id="GO:0005576">
    <property type="term" value="C:extracellular region"/>
    <property type="evidence" value="ECO:0007669"/>
    <property type="project" value="UniProtKB-ARBA"/>
</dbReference>
<keyword evidence="3" id="KW-1280">Immunoglobulin</keyword>
<reference evidence="5" key="3">
    <citation type="submission" date="2025-09" db="UniProtKB">
        <authorList>
            <consortium name="Ensembl"/>
        </authorList>
    </citation>
    <scope>IDENTIFICATION</scope>
</reference>
<reference evidence="5" key="2">
    <citation type="submission" date="2025-08" db="UniProtKB">
        <authorList>
            <consortium name="Ensembl"/>
        </authorList>
    </citation>
    <scope>IDENTIFICATION</scope>
</reference>
<dbReference type="Proteomes" id="UP000007648">
    <property type="component" value="Unassembled WGS sequence"/>
</dbReference>
<keyword evidence="1" id="KW-0391">Immunity</keyword>
<feature type="domain" description="Ig-like" evidence="4">
    <location>
        <begin position="1"/>
        <end position="93"/>
    </location>
</feature>
<dbReference type="InParanoid" id="A0A7N4PN59"/>
<dbReference type="InterPro" id="IPR013106">
    <property type="entry name" value="Ig_V-set"/>
</dbReference>
<dbReference type="GO" id="GO:0002250">
    <property type="term" value="P:adaptive immune response"/>
    <property type="evidence" value="ECO:0007669"/>
    <property type="project" value="UniProtKB-KW"/>
</dbReference>